<proteinExistence type="predicted"/>
<evidence type="ECO:0008006" key="4">
    <source>
        <dbReference type="Google" id="ProtNLM"/>
    </source>
</evidence>
<dbReference type="AlphaFoldDB" id="R0FG44"/>
<accession>R0FG44</accession>
<keyword evidence="3" id="KW-1185">Reference proteome</keyword>
<dbReference type="OrthoDB" id="1081869at2759"/>
<feature type="compositionally biased region" description="Polar residues" evidence="1">
    <location>
        <begin position="111"/>
        <end position="125"/>
    </location>
</feature>
<evidence type="ECO:0000256" key="1">
    <source>
        <dbReference type="SAM" id="MobiDB-lite"/>
    </source>
</evidence>
<dbReference type="STRING" id="81985.R0FG44"/>
<dbReference type="Proteomes" id="UP000029121">
    <property type="component" value="Unassembled WGS sequence"/>
</dbReference>
<gene>
    <name evidence="2" type="ORF">CARUB_v10001251mg</name>
</gene>
<evidence type="ECO:0000313" key="2">
    <source>
        <dbReference type="EMBL" id="EOA20916.1"/>
    </source>
</evidence>
<reference evidence="3" key="1">
    <citation type="journal article" date="2013" name="Nat. Genet.">
        <title>The Capsella rubella genome and the genomic consequences of rapid mating system evolution.</title>
        <authorList>
            <person name="Slotte T."/>
            <person name="Hazzouri K.M."/>
            <person name="Agren J.A."/>
            <person name="Koenig D."/>
            <person name="Maumus F."/>
            <person name="Guo Y.L."/>
            <person name="Steige K."/>
            <person name="Platts A.E."/>
            <person name="Escobar J.S."/>
            <person name="Newman L.K."/>
            <person name="Wang W."/>
            <person name="Mandakova T."/>
            <person name="Vello E."/>
            <person name="Smith L.M."/>
            <person name="Henz S.R."/>
            <person name="Steffen J."/>
            <person name="Takuno S."/>
            <person name="Brandvain Y."/>
            <person name="Coop G."/>
            <person name="Andolfatto P."/>
            <person name="Hu T.T."/>
            <person name="Blanchette M."/>
            <person name="Clark R.M."/>
            <person name="Quesneville H."/>
            <person name="Nordborg M."/>
            <person name="Gaut B.S."/>
            <person name="Lysak M.A."/>
            <person name="Jenkins J."/>
            <person name="Grimwood J."/>
            <person name="Chapman J."/>
            <person name="Prochnik S."/>
            <person name="Shu S."/>
            <person name="Rokhsar D."/>
            <person name="Schmutz J."/>
            <person name="Weigel D."/>
            <person name="Wright S.I."/>
        </authorList>
    </citation>
    <scope>NUCLEOTIDE SEQUENCE [LARGE SCALE GENOMIC DNA]</scope>
    <source>
        <strain evidence="3">cv. Monte Gargano</strain>
    </source>
</reference>
<name>R0FG44_9BRAS</name>
<organism evidence="2 3">
    <name type="scientific">Capsella rubella</name>
    <dbReference type="NCBI Taxonomy" id="81985"/>
    <lineage>
        <taxon>Eukaryota</taxon>
        <taxon>Viridiplantae</taxon>
        <taxon>Streptophyta</taxon>
        <taxon>Embryophyta</taxon>
        <taxon>Tracheophyta</taxon>
        <taxon>Spermatophyta</taxon>
        <taxon>Magnoliopsida</taxon>
        <taxon>eudicotyledons</taxon>
        <taxon>Gunneridae</taxon>
        <taxon>Pentapetalae</taxon>
        <taxon>rosids</taxon>
        <taxon>malvids</taxon>
        <taxon>Brassicales</taxon>
        <taxon>Brassicaceae</taxon>
        <taxon>Camelineae</taxon>
        <taxon>Capsella</taxon>
    </lineage>
</organism>
<dbReference type="EMBL" id="KB870810">
    <property type="protein sequence ID" value="EOA20916.1"/>
    <property type="molecule type" value="Genomic_DNA"/>
</dbReference>
<dbReference type="PANTHER" id="PTHR31343:SF50">
    <property type="entry name" value="GB|AAD11584.1"/>
    <property type="match status" value="1"/>
</dbReference>
<feature type="region of interest" description="Disordered" evidence="1">
    <location>
        <begin position="100"/>
        <end position="187"/>
    </location>
</feature>
<evidence type="ECO:0000313" key="3">
    <source>
        <dbReference type="Proteomes" id="UP000029121"/>
    </source>
</evidence>
<protein>
    <recommendedName>
        <fullName evidence="4">DUF789 family protein</fullName>
    </recommendedName>
</protein>
<sequence>MTNFERLLECSAPRVPVRYYTERKGSSSSSSSASGAKVGDEEVRRPCIVLDDIWSALEEWSSFGREVRISVDGFDEMVKYHLVPYLSAIQIFTIKPFSDDDPRSSAIGTDGTVTGSAETDSSSKPIVNAGSAEPDSSSKAIVNDGSAEPDSSSKPIVNAGSAEPDSSSKSIVNAGAAEPESSSKPIENADHMGYLYYQFNETEKPYDRFPLTLKFTDDLAEKHPGLSTLKSSDLSPYSWIAIAWYPIYSIPSVPNKKGMAAAFLTYHSLKPMFPETTDKDVKGKEEGVLGEREVELPAFAAVTYRAVGDVWIMPGTPDKLTIEMYEQAASSWLRTVSFFHNDFNFFMSQKFFRGKPKNK</sequence>
<dbReference type="eggNOG" id="ENOG502QQ4H">
    <property type="taxonomic scope" value="Eukaryota"/>
</dbReference>
<dbReference type="Pfam" id="PF05623">
    <property type="entry name" value="DUF789"/>
    <property type="match status" value="1"/>
</dbReference>
<dbReference type="InterPro" id="IPR008507">
    <property type="entry name" value="DUF789"/>
</dbReference>
<dbReference type="KEGG" id="crb:17884391"/>
<dbReference type="PANTHER" id="PTHR31343">
    <property type="entry name" value="T15D22.8"/>
    <property type="match status" value="1"/>
</dbReference>